<keyword evidence="3" id="KW-1185">Reference proteome</keyword>
<accession>A0A3G3K076</accession>
<dbReference type="KEGG" id="coh:EAV92_15135"/>
<dbReference type="Pfam" id="PF14526">
    <property type="entry name" value="Cass2"/>
    <property type="match status" value="1"/>
</dbReference>
<evidence type="ECO:0000259" key="1">
    <source>
        <dbReference type="Pfam" id="PF14526"/>
    </source>
</evidence>
<dbReference type="RefSeq" id="WP_123041876.1">
    <property type="nucleotide sequence ID" value="NZ_CP033433.1"/>
</dbReference>
<evidence type="ECO:0000313" key="3">
    <source>
        <dbReference type="Proteomes" id="UP000269097"/>
    </source>
</evidence>
<evidence type="ECO:0000313" key="2">
    <source>
        <dbReference type="EMBL" id="AYQ73792.1"/>
    </source>
</evidence>
<dbReference type="SUPFAM" id="SSF55136">
    <property type="entry name" value="Probable bacterial effector-binding domain"/>
    <property type="match status" value="1"/>
</dbReference>
<proteinExistence type="predicted"/>
<dbReference type="EMBL" id="CP033433">
    <property type="protein sequence ID" value="AYQ73792.1"/>
    <property type="molecule type" value="Genomic_DNA"/>
</dbReference>
<dbReference type="InterPro" id="IPR029441">
    <property type="entry name" value="Cass2"/>
</dbReference>
<dbReference type="AlphaFoldDB" id="A0A3G3K076"/>
<dbReference type="InterPro" id="IPR011256">
    <property type="entry name" value="Reg_factor_effector_dom_sf"/>
</dbReference>
<feature type="domain" description="Integron-associated effector binding protein" evidence="1">
    <location>
        <begin position="64"/>
        <end position="158"/>
    </location>
</feature>
<reference evidence="2 3" key="1">
    <citation type="submission" date="2018-10" db="EMBL/GenBank/DDBJ databases">
        <title>Genome Sequence of Cohnella sp.</title>
        <authorList>
            <person name="Srinivasan S."/>
            <person name="Kim M.K."/>
        </authorList>
    </citation>
    <scope>NUCLEOTIDE SEQUENCE [LARGE SCALE GENOMIC DNA]</scope>
    <source>
        <strain evidence="2 3">18JY8-7</strain>
    </source>
</reference>
<sequence length="161" mass="18410">MSVEIVERPTLLAAVIQVPRDGAKVREAWKQVEVLLADHPAVADRENGLVFIPEWQWKTGVETLWVGVEIRDAEGLPQGLQTVSLPARTYARIRVRGDKQRMWETYEELSAWFRSGPYERDTEEGSLGFESNPLHPVNPFDIPADEINDFHFDIYAPIKQP</sequence>
<organism evidence="2 3">
    <name type="scientific">Cohnella candidum</name>
    <dbReference type="NCBI Taxonomy" id="2674991"/>
    <lineage>
        <taxon>Bacteria</taxon>
        <taxon>Bacillati</taxon>
        <taxon>Bacillota</taxon>
        <taxon>Bacilli</taxon>
        <taxon>Bacillales</taxon>
        <taxon>Paenibacillaceae</taxon>
        <taxon>Cohnella</taxon>
    </lineage>
</organism>
<protein>
    <submittedName>
        <fullName evidence="2">AraC family transcriptional regulator</fullName>
    </submittedName>
</protein>
<gene>
    <name evidence="2" type="ORF">EAV92_15135</name>
</gene>
<name>A0A3G3K076_9BACL</name>
<dbReference type="Proteomes" id="UP000269097">
    <property type="component" value="Chromosome"/>
</dbReference>
<dbReference type="Gene3D" id="3.20.80.10">
    <property type="entry name" value="Regulatory factor, effector binding domain"/>
    <property type="match status" value="1"/>
</dbReference>